<dbReference type="Proteomes" id="UP000011185">
    <property type="component" value="Unassembled WGS sequence"/>
</dbReference>
<evidence type="ECO:0000313" key="3">
    <source>
        <dbReference type="EMBL" id="ELQ73943.1"/>
    </source>
</evidence>
<dbReference type="InParanoid" id="L7JR44"/>
<sequence>MALDEVLKDFFTNVYGWISIIFILIVILMIVYIVKALVDDSDNRPRDSQGNVIVVNQQMANMQQEKSKREEREREKKEKEEK</sequence>
<feature type="region of interest" description="Disordered" evidence="1">
    <location>
        <begin position="59"/>
        <end position="82"/>
    </location>
</feature>
<feature type="compositionally biased region" description="Basic and acidic residues" evidence="1">
    <location>
        <begin position="65"/>
        <end position="82"/>
    </location>
</feature>
<proteinExistence type="predicted"/>
<organism evidence="3 4">
    <name type="scientific">Trachipleistophora hominis</name>
    <name type="common">Microsporidian parasite</name>
    <dbReference type="NCBI Taxonomy" id="72359"/>
    <lineage>
        <taxon>Eukaryota</taxon>
        <taxon>Fungi</taxon>
        <taxon>Fungi incertae sedis</taxon>
        <taxon>Microsporidia</taxon>
        <taxon>Pleistophoridae</taxon>
        <taxon>Trachipleistophora</taxon>
    </lineage>
</organism>
<keyword evidence="4" id="KW-1185">Reference proteome</keyword>
<dbReference type="EMBL" id="JH994096">
    <property type="protein sequence ID" value="ELQ73943.1"/>
    <property type="molecule type" value="Genomic_DNA"/>
</dbReference>
<reference evidence="3 4" key="1">
    <citation type="journal article" date="2012" name="PLoS Pathog.">
        <title>The genome of the obligate intracellular parasite Trachipleistophora hominis: new insights into microsporidian genome dynamics and reductive evolution.</title>
        <authorList>
            <person name="Heinz E."/>
            <person name="Williams T.A."/>
            <person name="Nakjang S."/>
            <person name="Noel C.J."/>
            <person name="Swan D.C."/>
            <person name="Goldberg A.V."/>
            <person name="Harris S.R."/>
            <person name="Weinmaier T."/>
            <person name="Markert S."/>
            <person name="Becher D."/>
            <person name="Bernhardt J."/>
            <person name="Dagan T."/>
            <person name="Hacker C."/>
            <person name="Lucocq J.M."/>
            <person name="Schweder T."/>
            <person name="Rattei T."/>
            <person name="Hall N."/>
            <person name="Hirt R.P."/>
            <person name="Embley T.M."/>
        </authorList>
    </citation>
    <scope>NUCLEOTIDE SEQUENCE [LARGE SCALE GENOMIC DNA]</scope>
</reference>
<dbReference type="AlphaFoldDB" id="L7JR44"/>
<name>L7JR44_TRAHO</name>
<evidence type="ECO:0000256" key="1">
    <source>
        <dbReference type="SAM" id="MobiDB-lite"/>
    </source>
</evidence>
<gene>
    <name evidence="3" type="ORF">THOM_3139</name>
</gene>
<keyword evidence="2" id="KW-0472">Membrane</keyword>
<feature type="transmembrane region" description="Helical" evidence="2">
    <location>
        <begin position="14"/>
        <end position="34"/>
    </location>
</feature>
<evidence type="ECO:0000256" key="2">
    <source>
        <dbReference type="SAM" id="Phobius"/>
    </source>
</evidence>
<dbReference type="InterPro" id="IPR021494">
    <property type="entry name" value="DUF3149"/>
</dbReference>
<dbReference type="Pfam" id="PF11346">
    <property type="entry name" value="DUF3149"/>
    <property type="match status" value="1"/>
</dbReference>
<protein>
    <submittedName>
        <fullName evidence="3">Uncharacterized protein</fullName>
    </submittedName>
</protein>
<dbReference type="VEuPathDB" id="MicrosporidiaDB:THOM_3139"/>
<evidence type="ECO:0000313" key="4">
    <source>
        <dbReference type="Proteomes" id="UP000011185"/>
    </source>
</evidence>
<keyword evidence="2" id="KW-1133">Transmembrane helix</keyword>
<accession>L7JR44</accession>
<keyword evidence="2" id="KW-0812">Transmembrane</keyword>
<dbReference type="HOGENOM" id="CLU_2559919_0_0_1"/>